<reference evidence="1 2" key="1">
    <citation type="submission" date="2017-11" db="EMBL/GenBank/DDBJ databases">
        <title>De-novo sequencing of pomegranate (Punica granatum L.) genome.</title>
        <authorList>
            <person name="Akparov Z."/>
            <person name="Amiraslanov A."/>
            <person name="Hajiyeva S."/>
            <person name="Abbasov M."/>
            <person name="Kaur K."/>
            <person name="Hamwieh A."/>
            <person name="Solovyev V."/>
            <person name="Salamov A."/>
            <person name="Braich B."/>
            <person name="Kosarev P."/>
            <person name="Mahmoud A."/>
            <person name="Hajiyev E."/>
            <person name="Babayeva S."/>
            <person name="Izzatullayeva V."/>
            <person name="Mammadov A."/>
            <person name="Mammadov A."/>
            <person name="Sharifova S."/>
            <person name="Ojaghi J."/>
            <person name="Eynullazada K."/>
            <person name="Bayramov B."/>
            <person name="Abdulazimova A."/>
            <person name="Shahmuradov I."/>
        </authorList>
    </citation>
    <scope>NUCLEOTIDE SEQUENCE [LARGE SCALE GENOMIC DNA]</scope>
    <source>
        <strain evidence="2">cv. AG2017</strain>
        <tissue evidence="1">Leaf</tissue>
    </source>
</reference>
<dbReference type="GeneID" id="116200547"/>
<dbReference type="InterPro" id="IPR025322">
    <property type="entry name" value="PADRE_dom"/>
</dbReference>
<proteinExistence type="predicted"/>
<keyword evidence="2" id="KW-1185">Reference proteome</keyword>
<dbReference type="STRING" id="22663.A0A2I0L908"/>
<dbReference type="EMBL" id="PGOL01000103">
    <property type="protein sequence ID" value="PKI77187.1"/>
    <property type="molecule type" value="Genomic_DNA"/>
</dbReference>
<dbReference type="Proteomes" id="UP000233551">
    <property type="component" value="Unassembled WGS sequence"/>
</dbReference>
<gene>
    <name evidence="1" type="ORF">CRG98_002397</name>
</gene>
<name>A0A2I0L908_PUNGR</name>
<accession>A0A2I0L908</accession>
<comment type="caution">
    <text evidence="1">The sequence shown here is derived from an EMBL/GenBank/DDBJ whole genome shotgun (WGS) entry which is preliminary data.</text>
</comment>
<dbReference type="Pfam" id="PF14009">
    <property type="entry name" value="PADRE"/>
    <property type="match status" value="1"/>
</dbReference>
<evidence type="ECO:0000313" key="2">
    <source>
        <dbReference type="Proteomes" id="UP000233551"/>
    </source>
</evidence>
<sequence length="228" mass="25424">MGNAVSPCFHPAKNSESVKLIFWEGTVKTLSGGRSKKSRHIAGEVMFEFPDKMVCHADSFYLGRPIPSLSIDDEFVPGQAYFVLPIDFFPPSSSPSSCSGYILSASTLAILGSSSVSPKRALIDFGEDGPFQYVKGEDGRLLMKVSPDFIMRIITKGKEGDDKKDRAREGGTRSSLCSTPELRKQYEQLVGCREQVWSPKLETISEHKIRHSPCRFIRLERKQKEKGN</sequence>
<dbReference type="PANTHER" id="PTHR33052">
    <property type="entry name" value="DUF4228 DOMAIN PROTEIN-RELATED"/>
    <property type="match status" value="1"/>
</dbReference>
<organism evidence="1 2">
    <name type="scientific">Punica granatum</name>
    <name type="common">Pomegranate</name>
    <dbReference type="NCBI Taxonomy" id="22663"/>
    <lineage>
        <taxon>Eukaryota</taxon>
        <taxon>Viridiplantae</taxon>
        <taxon>Streptophyta</taxon>
        <taxon>Embryophyta</taxon>
        <taxon>Tracheophyta</taxon>
        <taxon>Spermatophyta</taxon>
        <taxon>Magnoliopsida</taxon>
        <taxon>eudicotyledons</taxon>
        <taxon>Gunneridae</taxon>
        <taxon>Pentapetalae</taxon>
        <taxon>rosids</taxon>
        <taxon>malvids</taxon>
        <taxon>Myrtales</taxon>
        <taxon>Lythraceae</taxon>
        <taxon>Punica</taxon>
    </lineage>
</organism>
<protein>
    <submittedName>
        <fullName evidence="1">Uncharacterized protein</fullName>
    </submittedName>
</protein>
<evidence type="ECO:0000313" key="1">
    <source>
        <dbReference type="EMBL" id="PKI77187.1"/>
    </source>
</evidence>
<dbReference type="AlphaFoldDB" id="A0A2I0L908"/>